<dbReference type="AlphaFoldDB" id="D8LQC3"/>
<dbReference type="InParanoid" id="D8LQC3"/>
<feature type="domain" description="CTLH" evidence="2">
    <location>
        <begin position="32"/>
        <end position="89"/>
    </location>
</feature>
<dbReference type="EMBL" id="FN649729">
    <property type="protein sequence ID" value="CBN78687.1"/>
    <property type="molecule type" value="Genomic_DNA"/>
</dbReference>
<feature type="compositionally biased region" description="Gly residues" evidence="1">
    <location>
        <begin position="203"/>
        <end position="219"/>
    </location>
</feature>
<dbReference type="STRING" id="2880.D8LQC3"/>
<dbReference type="Pfam" id="PF10607">
    <property type="entry name" value="CTLH"/>
    <property type="match status" value="1"/>
</dbReference>
<dbReference type="InterPro" id="IPR006595">
    <property type="entry name" value="CTLH_C"/>
</dbReference>
<dbReference type="SMART" id="SM00668">
    <property type="entry name" value="CTLH"/>
    <property type="match status" value="1"/>
</dbReference>
<feature type="compositionally biased region" description="Low complexity" evidence="1">
    <location>
        <begin position="153"/>
        <end position="202"/>
    </location>
</feature>
<dbReference type="Proteomes" id="UP000002630">
    <property type="component" value="Linkage Group LG04"/>
</dbReference>
<reference evidence="3 4" key="1">
    <citation type="journal article" date="2010" name="Nature">
        <title>The Ectocarpus genome and the independent evolution of multicellularity in brown algae.</title>
        <authorList>
            <person name="Cock J.M."/>
            <person name="Sterck L."/>
            <person name="Rouze P."/>
            <person name="Scornet D."/>
            <person name="Allen A.E."/>
            <person name="Amoutzias G."/>
            <person name="Anthouard V."/>
            <person name="Artiguenave F."/>
            <person name="Aury J.M."/>
            <person name="Badger J.H."/>
            <person name="Beszteri B."/>
            <person name="Billiau K."/>
            <person name="Bonnet E."/>
            <person name="Bothwell J.H."/>
            <person name="Bowler C."/>
            <person name="Boyen C."/>
            <person name="Brownlee C."/>
            <person name="Carrano C.J."/>
            <person name="Charrier B."/>
            <person name="Cho G.Y."/>
            <person name="Coelho S.M."/>
            <person name="Collen J."/>
            <person name="Corre E."/>
            <person name="Da Silva C."/>
            <person name="Delage L."/>
            <person name="Delaroque N."/>
            <person name="Dittami S.M."/>
            <person name="Doulbeau S."/>
            <person name="Elias M."/>
            <person name="Farnham G."/>
            <person name="Gachon C.M."/>
            <person name="Gschloessl B."/>
            <person name="Heesch S."/>
            <person name="Jabbari K."/>
            <person name="Jubin C."/>
            <person name="Kawai H."/>
            <person name="Kimura K."/>
            <person name="Kloareg B."/>
            <person name="Kupper F.C."/>
            <person name="Lang D."/>
            <person name="Le Bail A."/>
            <person name="Leblanc C."/>
            <person name="Lerouge P."/>
            <person name="Lohr M."/>
            <person name="Lopez P.J."/>
            <person name="Martens C."/>
            <person name="Maumus F."/>
            <person name="Michel G."/>
            <person name="Miranda-Saavedra D."/>
            <person name="Morales J."/>
            <person name="Moreau H."/>
            <person name="Motomura T."/>
            <person name="Nagasato C."/>
            <person name="Napoli C.A."/>
            <person name="Nelson D.R."/>
            <person name="Nyvall-Collen P."/>
            <person name="Peters A.F."/>
            <person name="Pommier C."/>
            <person name="Potin P."/>
            <person name="Poulain J."/>
            <person name="Quesneville H."/>
            <person name="Read B."/>
            <person name="Rensing S.A."/>
            <person name="Ritter A."/>
            <person name="Rousvoal S."/>
            <person name="Samanta M."/>
            <person name="Samson G."/>
            <person name="Schroeder D.C."/>
            <person name="Segurens B."/>
            <person name="Strittmatter M."/>
            <person name="Tonon T."/>
            <person name="Tregear J.W."/>
            <person name="Valentin K."/>
            <person name="von Dassow P."/>
            <person name="Yamagishi T."/>
            <person name="Van de Peer Y."/>
            <person name="Wincker P."/>
        </authorList>
    </citation>
    <scope>NUCLEOTIDE SEQUENCE [LARGE SCALE GENOMIC DNA]</scope>
    <source>
        <strain evidence="4">Ec32 / CCAP1310/4</strain>
    </source>
</reference>
<accession>D8LQC3</accession>
<feature type="region of interest" description="Disordered" evidence="1">
    <location>
        <begin position="372"/>
        <end position="410"/>
    </location>
</feature>
<dbReference type="PANTHER" id="PTHR12864">
    <property type="entry name" value="RAN BINDING PROTEIN 9-RELATED"/>
    <property type="match status" value="1"/>
</dbReference>
<feature type="compositionally biased region" description="Low complexity" evidence="1">
    <location>
        <begin position="110"/>
        <end position="124"/>
    </location>
</feature>
<gene>
    <name evidence="3" type="ORF">Esi_0006_0020</name>
</gene>
<feature type="compositionally biased region" description="Polar residues" evidence="1">
    <location>
        <begin position="378"/>
        <end position="392"/>
    </location>
</feature>
<dbReference type="OrthoDB" id="2415936at2759"/>
<feature type="compositionally biased region" description="Basic and acidic residues" evidence="1">
    <location>
        <begin position="263"/>
        <end position="277"/>
    </location>
</feature>
<dbReference type="PROSITE" id="PS50897">
    <property type="entry name" value="CTLH"/>
    <property type="match status" value="1"/>
</dbReference>
<feature type="compositionally biased region" description="Low complexity" evidence="1">
    <location>
        <begin position="394"/>
        <end position="410"/>
    </location>
</feature>
<evidence type="ECO:0000313" key="4">
    <source>
        <dbReference type="Proteomes" id="UP000002630"/>
    </source>
</evidence>
<sequence length="474" mass="48138">MPVPVTDLLADGGGGGAAGRVGKSRAVALAATLSFRTKLRREILSGNIRAATTMLQRERPGLLEKRADVRFALKCQEFIELVKKGEVTAAVSLAQRDLSRFRDSPRTRSDSPSSFSSSSSAPSPNGSPFRNGHHLDNNKAGGGGGGGGGGGSAPTNSCASSPAASATTAGFGQAAGAGTRAGASSATARSGGVNTRGAAQRRGGPGTRGGGVRGPGGGARSRAAAGGSGRGNGNEGGESEEETGEAAAAAAAAGRRTRKRRSRSYDPVKTTDDRANPEEFNSDNQACASPDRGGAFGGGYRGPADFARRGGFPSTLFGGAPSVYDSKLLAVMGLLAYSDPAASPLGYLVSGLQNQAIADKVNDAVLAADALTRRSNPDRNSSTNQRSRTASSIGGASSNETGNGSGGTAQAAAAAVPTSGLEFAVRHLLATRQMYIWKCYRRNLEGLSSTFASWREKAWARILTGRLAQESVSP</sequence>
<protein>
    <recommendedName>
        <fullName evidence="2">CTLH domain-containing protein</fullName>
    </recommendedName>
</protein>
<feature type="compositionally biased region" description="Gly residues" evidence="1">
    <location>
        <begin position="226"/>
        <end position="236"/>
    </location>
</feature>
<dbReference type="InterPro" id="IPR024964">
    <property type="entry name" value="CTLH/CRA"/>
</dbReference>
<organism evidence="3 4">
    <name type="scientific">Ectocarpus siliculosus</name>
    <name type="common">Brown alga</name>
    <name type="synonym">Conferva siliculosa</name>
    <dbReference type="NCBI Taxonomy" id="2880"/>
    <lineage>
        <taxon>Eukaryota</taxon>
        <taxon>Sar</taxon>
        <taxon>Stramenopiles</taxon>
        <taxon>Ochrophyta</taxon>
        <taxon>PX clade</taxon>
        <taxon>Phaeophyceae</taxon>
        <taxon>Ectocarpales</taxon>
        <taxon>Ectocarpaceae</taxon>
        <taxon>Ectocarpus</taxon>
    </lineage>
</organism>
<evidence type="ECO:0000259" key="2">
    <source>
        <dbReference type="PROSITE" id="PS50897"/>
    </source>
</evidence>
<feature type="compositionally biased region" description="Low complexity" evidence="1">
    <location>
        <begin position="245"/>
        <end position="254"/>
    </location>
</feature>
<dbReference type="InterPro" id="IPR050618">
    <property type="entry name" value="Ubq-SigPath_Reg"/>
</dbReference>
<dbReference type="OMA" id="WREKAWA"/>
<keyword evidence="4" id="KW-1185">Reference proteome</keyword>
<name>D8LQC3_ECTSI</name>
<feature type="compositionally biased region" description="Gly residues" evidence="1">
    <location>
        <begin position="140"/>
        <end position="152"/>
    </location>
</feature>
<feature type="region of interest" description="Disordered" evidence="1">
    <location>
        <begin position="101"/>
        <end position="296"/>
    </location>
</feature>
<dbReference type="EMBL" id="FN648818">
    <property type="protein sequence ID" value="CBN78687.1"/>
    <property type="molecule type" value="Genomic_DNA"/>
</dbReference>
<evidence type="ECO:0000256" key="1">
    <source>
        <dbReference type="SAM" id="MobiDB-lite"/>
    </source>
</evidence>
<proteinExistence type="predicted"/>
<evidence type="ECO:0000313" key="3">
    <source>
        <dbReference type="EMBL" id="CBN78687.1"/>
    </source>
</evidence>